<dbReference type="STRING" id="102285.A0A0R3U0E9"/>
<organism evidence="2">
    <name type="scientific">Rodentolepis nana</name>
    <name type="common">Dwarf tapeworm</name>
    <name type="synonym">Hymenolepis nana</name>
    <dbReference type="NCBI Taxonomy" id="102285"/>
    <lineage>
        <taxon>Eukaryota</taxon>
        <taxon>Metazoa</taxon>
        <taxon>Spiralia</taxon>
        <taxon>Lophotrochozoa</taxon>
        <taxon>Platyhelminthes</taxon>
        <taxon>Cestoda</taxon>
        <taxon>Eucestoda</taxon>
        <taxon>Cyclophyllidea</taxon>
        <taxon>Hymenolepididae</taxon>
        <taxon>Rodentolepis</taxon>
    </lineage>
</organism>
<sequence length="152" mass="16495">LYSSSADLEKRVEQMLKNFGSIGGGSHRHIVNLGHGIYPDVDPEKVTTFVEAVHRLTANENYVTNNVSNKSLLLGNSDKVEWVSGDFPTVSLASPCLLMKLVSMTVPHVSVVASDESPTRQRLTIGAITYGISMYLGKRTTPTVITPPQPKA</sequence>
<dbReference type="Gene3D" id="3.20.20.210">
    <property type="match status" value="1"/>
</dbReference>
<feature type="domain" description="Uroporphyrinogen decarboxylase (URO-D)" evidence="1">
    <location>
        <begin position="1"/>
        <end position="55"/>
    </location>
</feature>
<dbReference type="GO" id="GO:0006779">
    <property type="term" value="P:porphyrin-containing compound biosynthetic process"/>
    <property type="evidence" value="ECO:0007669"/>
    <property type="project" value="InterPro"/>
</dbReference>
<dbReference type="WBParaSite" id="HNAJ_0001359801-mRNA-1">
    <property type="protein sequence ID" value="HNAJ_0001359801-mRNA-1"/>
    <property type="gene ID" value="HNAJ_0001359801"/>
</dbReference>
<evidence type="ECO:0000313" key="2">
    <source>
        <dbReference type="WBParaSite" id="HNAJ_0001359801-mRNA-1"/>
    </source>
</evidence>
<dbReference type="Pfam" id="PF01208">
    <property type="entry name" value="URO-D"/>
    <property type="match status" value="1"/>
</dbReference>
<dbReference type="InterPro" id="IPR000257">
    <property type="entry name" value="Uroporphyrinogen_deCOase"/>
</dbReference>
<reference evidence="2" key="1">
    <citation type="submission" date="2017-02" db="UniProtKB">
        <authorList>
            <consortium name="WormBaseParasite"/>
        </authorList>
    </citation>
    <scope>IDENTIFICATION</scope>
</reference>
<dbReference type="GO" id="GO:0004853">
    <property type="term" value="F:uroporphyrinogen decarboxylase activity"/>
    <property type="evidence" value="ECO:0007669"/>
    <property type="project" value="InterPro"/>
</dbReference>
<dbReference type="SUPFAM" id="SSF51726">
    <property type="entry name" value="UROD/MetE-like"/>
    <property type="match status" value="1"/>
</dbReference>
<protein>
    <submittedName>
        <fullName evidence="2">Uroporphyrinogen_deCOase domain-containing protein</fullName>
    </submittedName>
</protein>
<evidence type="ECO:0000259" key="1">
    <source>
        <dbReference type="Pfam" id="PF01208"/>
    </source>
</evidence>
<dbReference type="AlphaFoldDB" id="A0A0R3U0E9"/>
<proteinExistence type="predicted"/>
<dbReference type="InterPro" id="IPR038071">
    <property type="entry name" value="UROD/MetE-like_sf"/>
</dbReference>
<name>A0A0R3U0E9_RODNA</name>
<accession>A0A0R3U0E9</accession>